<dbReference type="SUPFAM" id="SSF46785">
    <property type="entry name" value="Winged helix' DNA-binding domain"/>
    <property type="match status" value="1"/>
</dbReference>
<evidence type="ECO:0000256" key="3">
    <source>
        <dbReference type="ARBA" id="ARBA00023125"/>
    </source>
</evidence>
<reference evidence="5" key="2">
    <citation type="journal article" date="2024" name="Antonie Van Leeuwenhoek">
        <title>Roseihalotalea indica gen. nov., sp. nov., a halophilic Bacteroidetes from mesopelagic Southwest Indian Ocean with higher carbohydrate metabolic potential.</title>
        <authorList>
            <person name="Chen B."/>
            <person name="Zhang M."/>
            <person name="Lin D."/>
            <person name="Ye J."/>
            <person name="Tang K."/>
        </authorList>
    </citation>
    <scope>NUCLEOTIDE SEQUENCE</scope>
    <source>
        <strain evidence="5">TK19036</strain>
    </source>
</reference>
<name>A0AA49GL41_9BACT</name>
<dbReference type="InterPro" id="IPR005650">
    <property type="entry name" value="BlaI_family"/>
</dbReference>
<dbReference type="Pfam" id="PF03965">
    <property type="entry name" value="Penicillinase_R"/>
    <property type="match status" value="1"/>
</dbReference>
<protein>
    <submittedName>
        <fullName evidence="5">BlaI/MecI/CopY family transcriptional regulator</fullName>
    </submittedName>
</protein>
<keyword evidence="3" id="KW-0238">DNA-binding</keyword>
<dbReference type="PIRSF" id="PIRSF019455">
    <property type="entry name" value="CopR_AtkY"/>
    <property type="match status" value="1"/>
</dbReference>
<dbReference type="InterPro" id="IPR036388">
    <property type="entry name" value="WH-like_DNA-bd_sf"/>
</dbReference>
<keyword evidence="2" id="KW-0805">Transcription regulation</keyword>
<dbReference type="Gene3D" id="1.10.4040.10">
    <property type="entry name" value="Penicillinase repressor domain"/>
    <property type="match status" value="1"/>
</dbReference>
<organism evidence="5">
    <name type="scientific">Roseihalotalea indica</name>
    <dbReference type="NCBI Taxonomy" id="2867963"/>
    <lineage>
        <taxon>Bacteria</taxon>
        <taxon>Pseudomonadati</taxon>
        <taxon>Bacteroidota</taxon>
        <taxon>Cytophagia</taxon>
        <taxon>Cytophagales</taxon>
        <taxon>Catalimonadaceae</taxon>
        <taxon>Roseihalotalea</taxon>
    </lineage>
</organism>
<dbReference type="AlphaFoldDB" id="A0AA49GL41"/>
<evidence type="ECO:0000256" key="2">
    <source>
        <dbReference type="ARBA" id="ARBA00023015"/>
    </source>
</evidence>
<proteinExistence type="inferred from homology"/>
<evidence type="ECO:0000256" key="4">
    <source>
        <dbReference type="ARBA" id="ARBA00023163"/>
    </source>
</evidence>
<dbReference type="EMBL" id="CP120682">
    <property type="protein sequence ID" value="WKN35734.1"/>
    <property type="molecule type" value="Genomic_DNA"/>
</dbReference>
<evidence type="ECO:0000313" key="5">
    <source>
        <dbReference type="EMBL" id="WKN35734.1"/>
    </source>
</evidence>
<reference evidence="5" key="1">
    <citation type="journal article" date="2023" name="Comput. Struct. Biotechnol. J.">
        <title>Discovery of a novel marine Bacteroidetes with a rich repertoire of carbohydrate-active enzymes.</title>
        <authorList>
            <person name="Chen B."/>
            <person name="Liu G."/>
            <person name="Chen Q."/>
            <person name="Wang H."/>
            <person name="Liu L."/>
            <person name="Tang K."/>
        </authorList>
    </citation>
    <scope>NUCLEOTIDE SEQUENCE</scope>
    <source>
        <strain evidence="5">TK19036</strain>
    </source>
</reference>
<comment type="similarity">
    <text evidence="1">Belongs to the BlaI transcriptional regulatory family.</text>
</comment>
<accession>A0AA49GL41</accession>
<gene>
    <name evidence="5" type="ORF">K4G66_25535</name>
</gene>
<dbReference type="GO" id="GO:0003677">
    <property type="term" value="F:DNA binding"/>
    <property type="evidence" value="ECO:0007669"/>
    <property type="project" value="UniProtKB-KW"/>
</dbReference>
<evidence type="ECO:0000256" key="1">
    <source>
        <dbReference type="ARBA" id="ARBA00011046"/>
    </source>
</evidence>
<dbReference type="Gene3D" id="1.10.10.10">
    <property type="entry name" value="Winged helix-like DNA-binding domain superfamily/Winged helix DNA-binding domain"/>
    <property type="match status" value="1"/>
</dbReference>
<sequence length="130" mass="15174">MKQLTTREEQIMQIVWRLNKVFIRDIIDKLPNPKSHYNSVATIVKILVKKGFLRSEKIGNTHQYSPLILLEDYRRKHLENIKKKYFGNSFPKLLAHFAREENLSEQEIAEIIQIIQSGGEPSHGESSKES</sequence>
<dbReference type="InterPro" id="IPR036390">
    <property type="entry name" value="WH_DNA-bd_sf"/>
</dbReference>
<keyword evidence="4" id="KW-0804">Transcription</keyword>
<dbReference type="GO" id="GO:0045892">
    <property type="term" value="P:negative regulation of DNA-templated transcription"/>
    <property type="evidence" value="ECO:0007669"/>
    <property type="project" value="InterPro"/>
</dbReference>